<sequence length="295" mass="30483">MYAMLGGVRFELLNSFTSLETEHAAWFARHDVLQGKPRLQATGNGLAAMRFTLKLHWRLGNPDTAYHGLLAAQESQQAQALVYGSGRFAGWWVIERLVARTLIQDAQGRTAAREVDVELTEFAGDPNNPLPAPAVMQAGKSPLLSLLPESVQAQASDIMQAVETGVKIYRAAEGGIAELLTAAKELKHDPAALLNLAGDALGAGSGVLAKLNGLPEITAVSGDLSAAGQMAAQLGQAGSLLGDTAGSLRQGVASGTIGGWLDAAVSGTESAADAAANGAAAAETLTAYLACRRDL</sequence>
<proteinExistence type="predicted"/>
<dbReference type="Proteomes" id="UP000516412">
    <property type="component" value="Chromosome"/>
</dbReference>
<dbReference type="InterPro" id="IPR009734">
    <property type="entry name" value="Myoviridae_GpU"/>
</dbReference>
<organism evidence="1 2">
    <name type="scientific">Neisseria musculi</name>
    <dbReference type="NCBI Taxonomy" id="1815583"/>
    <lineage>
        <taxon>Bacteria</taxon>
        <taxon>Pseudomonadati</taxon>
        <taxon>Pseudomonadota</taxon>
        <taxon>Betaproteobacteria</taxon>
        <taxon>Neisseriales</taxon>
        <taxon>Neisseriaceae</taxon>
        <taxon>Neisseria</taxon>
    </lineage>
</organism>
<dbReference type="RefSeq" id="WP_187000101.1">
    <property type="nucleotide sequence ID" value="NZ_CP060414.2"/>
</dbReference>
<evidence type="ECO:0000313" key="1">
    <source>
        <dbReference type="EMBL" id="QNT59326.1"/>
    </source>
</evidence>
<dbReference type="AlphaFoldDB" id="A0A7H1MCG1"/>
<name>A0A7H1MCG1_9NEIS</name>
<keyword evidence="2" id="KW-1185">Reference proteome</keyword>
<dbReference type="Pfam" id="PF06995">
    <property type="entry name" value="Phage_P2_GpU"/>
    <property type="match status" value="1"/>
</dbReference>
<gene>
    <name evidence="1" type="ORF">H7A79_1781</name>
</gene>
<protein>
    <submittedName>
        <fullName evidence="1">Phage P2 GpU family protein</fullName>
    </submittedName>
</protein>
<dbReference type="KEGG" id="nmus:H7A79_1781"/>
<accession>A0A7H1MCG1</accession>
<reference evidence="1" key="1">
    <citation type="submission" date="2024-06" db="EMBL/GenBank/DDBJ databases">
        <title>Complete Genome Sequence of mouse commensal type strain Neisseria musculi.</title>
        <authorList>
            <person name="Thapa E."/>
            <person name="Aluvathingal J."/>
            <person name="Nadendla S."/>
            <person name="Mehta A."/>
            <person name="Tettelin H."/>
            <person name="Weyand N.J."/>
        </authorList>
    </citation>
    <scope>NUCLEOTIDE SEQUENCE</scope>
    <source>
        <strain evidence="1">NW831</strain>
    </source>
</reference>
<evidence type="ECO:0000313" key="2">
    <source>
        <dbReference type="Proteomes" id="UP000516412"/>
    </source>
</evidence>
<dbReference type="EMBL" id="CP060414">
    <property type="protein sequence ID" value="QNT59326.1"/>
    <property type="molecule type" value="Genomic_DNA"/>
</dbReference>